<dbReference type="PANTHER" id="PTHR35089:SF1">
    <property type="entry name" value="CHAPERONE PROTEIN SKP"/>
    <property type="match status" value="1"/>
</dbReference>
<dbReference type="AlphaFoldDB" id="X0YLK7"/>
<protein>
    <recommendedName>
        <fullName evidence="5">Outer membrane chaperone Skp (OmpH)</fullName>
    </recommendedName>
</protein>
<organism evidence="4">
    <name type="scientific">marine sediment metagenome</name>
    <dbReference type="NCBI Taxonomy" id="412755"/>
    <lineage>
        <taxon>unclassified sequences</taxon>
        <taxon>metagenomes</taxon>
        <taxon>ecological metagenomes</taxon>
    </lineage>
</organism>
<dbReference type="SUPFAM" id="SSF111384">
    <property type="entry name" value="OmpH-like"/>
    <property type="match status" value="1"/>
</dbReference>
<dbReference type="InterPro" id="IPR005632">
    <property type="entry name" value="Chaperone_Skp"/>
</dbReference>
<evidence type="ECO:0000313" key="4">
    <source>
        <dbReference type="EMBL" id="GAG57134.1"/>
    </source>
</evidence>
<keyword evidence="2" id="KW-0732">Signal</keyword>
<reference evidence="4" key="1">
    <citation type="journal article" date="2014" name="Front. Microbiol.">
        <title>High frequency of phylogenetically diverse reductive dehalogenase-homologous genes in deep subseafloor sedimentary metagenomes.</title>
        <authorList>
            <person name="Kawai M."/>
            <person name="Futagami T."/>
            <person name="Toyoda A."/>
            <person name="Takaki Y."/>
            <person name="Nishi S."/>
            <person name="Hori S."/>
            <person name="Arai W."/>
            <person name="Tsubouchi T."/>
            <person name="Morono Y."/>
            <person name="Uchiyama I."/>
            <person name="Ito T."/>
            <person name="Fujiyama A."/>
            <person name="Inagaki F."/>
            <person name="Takami H."/>
        </authorList>
    </citation>
    <scope>NUCLEOTIDE SEQUENCE</scope>
    <source>
        <strain evidence="4">Expedition CK06-06</strain>
    </source>
</reference>
<name>X0YLK7_9ZZZZ</name>
<gene>
    <name evidence="4" type="ORF">S01H4_16817</name>
</gene>
<dbReference type="EMBL" id="BART01007386">
    <property type="protein sequence ID" value="GAG57134.1"/>
    <property type="molecule type" value="Genomic_DNA"/>
</dbReference>
<dbReference type="GO" id="GO:0005829">
    <property type="term" value="C:cytosol"/>
    <property type="evidence" value="ECO:0007669"/>
    <property type="project" value="TreeGrafter"/>
</dbReference>
<dbReference type="Pfam" id="PF03938">
    <property type="entry name" value="OmpH"/>
    <property type="match status" value="1"/>
</dbReference>
<feature type="coiled-coil region" evidence="3">
    <location>
        <begin position="22"/>
        <end position="75"/>
    </location>
</feature>
<proteinExistence type="inferred from homology"/>
<evidence type="ECO:0000256" key="1">
    <source>
        <dbReference type="ARBA" id="ARBA00009091"/>
    </source>
</evidence>
<dbReference type="InterPro" id="IPR024930">
    <property type="entry name" value="Skp_dom_sf"/>
</dbReference>
<evidence type="ECO:0000256" key="3">
    <source>
        <dbReference type="SAM" id="Coils"/>
    </source>
</evidence>
<dbReference type="Gene3D" id="3.30.910.20">
    <property type="entry name" value="Skp domain"/>
    <property type="match status" value="1"/>
</dbReference>
<dbReference type="PANTHER" id="PTHR35089">
    <property type="entry name" value="CHAPERONE PROTEIN SKP"/>
    <property type="match status" value="1"/>
</dbReference>
<keyword evidence="3" id="KW-0175">Coiled coil</keyword>
<evidence type="ECO:0008006" key="5">
    <source>
        <dbReference type="Google" id="ProtNLM"/>
    </source>
</evidence>
<sequence length="230" mass="26884">MEYILENIPEYKDAQAKINAKAIVWQNNVNNQQKEIETLKAELNNEKVLLTKDLIEEKEEDIQIKELELKKLQITYFGTDGDLYLLRQQLVKPVQDLVYNAIQDIASKRKYDFVLDNSNGLIMLYTNDQYDISELVINSISKTKKLNAVKTKQEDNITDENKETVINKSDERIDDRAAKKAEMQQKIADKKAAQIKKREELKEAVEEKRLKRIEEIEAAKKPKEEKKKNN</sequence>
<evidence type="ECO:0000256" key="2">
    <source>
        <dbReference type="ARBA" id="ARBA00022729"/>
    </source>
</evidence>
<comment type="caution">
    <text evidence="4">The sequence shown here is derived from an EMBL/GenBank/DDBJ whole genome shotgun (WGS) entry which is preliminary data.</text>
</comment>
<comment type="similarity">
    <text evidence="1">Belongs to the Skp family.</text>
</comment>
<dbReference type="GO" id="GO:0051082">
    <property type="term" value="F:unfolded protein binding"/>
    <property type="evidence" value="ECO:0007669"/>
    <property type="project" value="InterPro"/>
</dbReference>
<dbReference type="GO" id="GO:0050821">
    <property type="term" value="P:protein stabilization"/>
    <property type="evidence" value="ECO:0007669"/>
    <property type="project" value="TreeGrafter"/>
</dbReference>
<accession>X0YLK7</accession>
<dbReference type="SMART" id="SM00935">
    <property type="entry name" value="OmpH"/>
    <property type="match status" value="1"/>
</dbReference>